<evidence type="ECO:0000313" key="1">
    <source>
        <dbReference type="EMBL" id="THV50885.1"/>
    </source>
</evidence>
<gene>
    <name evidence="1" type="ORF">BGAL_0132g00170</name>
</gene>
<comment type="caution">
    <text evidence="1">The sequence shown here is derived from an EMBL/GenBank/DDBJ whole genome shotgun (WGS) entry which is preliminary data.</text>
</comment>
<accession>A0A4S8R429</accession>
<dbReference type="Proteomes" id="UP000308671">
    <property type="component" value="Unassembled WGS sequence"/>
</dbReference>
<dbReference type="EMBL" id="PQXL01000132">
    <property type="protein sequence ID" value="THV50885.1"/>
    <property type="molecule type" value="Genomic_DNA"/>
</dbReference>
<organism evidence="1 2">
    <name type="scientific">Botrytis galanthina</name>
    <dbReference type="NCBI Taxonomy" id="278940"/>
    <lineage>
        <taxon>Eukaryota</taxon>
        <taxon>Fungi</taxon>
        <taxon>Dikarya</taxon>
        <taxon>Ascomycota</taxon>
        <taxon>Pezizomycotina</taxon>
        <taxon>Leotiomycetes</taxon>
        <taxon>Helotiales</taxon>
        <taxon>Sclerotiniaceae</taxon>
        <taxon>Botrytis</taxon>
    </lineage>
</organism>
<dbReference type="AlphaFoldDB" id="A0A4S8R429"/>
<protein>
    <submittedName>
        <fullName evidence="1">Uncharacterized protein</fullName>
    </submittedName>
</protein>
<evidence type="ECO:0000313" key="2">
    <source>
        <dbReference type="Proteomes" id="UP000308671"/>
    </source>
</evidence>
<reference evidence="1 2" key="1">
    <citation type="submission" date="2017-12" db="EMBL/GenBank/DDBJ databases">
        <title>Comparative genomics of Botrytis spp.</title>
        <authorList>
            <person name="Valero-Jimenez C.A."/>
            <person name="Tapia P."/>
            <person name="Veloso J."/>
            <person name="Silva-Moreno E."/>
            <person name="Staats M."/>
            <person name="Valdes J.H."/>
            <person name="Van Kan J.A.L."/>
        </authorList>
    </citation>
    <scope>NUCLEOTIDE SEQUENCE [LARGE SCALE GENOMIC DNA]</scope>
    <source>
        <strain evidence="1 2">MUCL435</strain>
    </source>
</reference>
<keyword evidence="2" id="KW-1185">Reference proteome</keyword>
<proteinExistence type="predicted"/>
<name>A0A4S8R429_9HELO</name>
<sequence>MSLRLSQKEVRQVLAIWMDVPSATAPDPKIWISLSDWSRSGNSVSSPGQLRGRRNIYSPRLGGVLLQAPRLQTYEEMIAEEHAGIMRRENAWRQEQEINGALWES</sequence>